<dbReference type="EMBL" id="RCZK01000004">
    <property type="protein sequence ID" value="TPG13201.1"/>
    <property type="molecule type" value="Genomic_DNA"/>
</dbReference>
<proteinExistence type="predicted"/>
<accession>A0A502CND4</accession>
<dbReference type="AlphaFoldDB" id="A0A502CND4"/>
<comment type="caution">
    <text evidence="1">The sequence shown here is derived from an EMBL/GenBank/DDBJ whole genome shotgun (WGS) entry which is preliminary data.</text>
</comment>
<reference evidence="1 2" key="1">
    <citation type="journal article" date="2019" name="Environ. Microbiol.">
        <title>Species interactions and distinct microbial communities in high Arctic permafrost affected cryosols are associated with the CH4 and CO2 gas fluxes.</title>
        <authorList>
            <person name="Altshuler I."/>
            <person name="Hamel J."/>
            <person name="Turney S."/>
            <person name="Magnuson E."/>
            <person name="Levesque R."/>
            <person name="Greer C."/>
            <person name="Whyte L.G."/>
        </authorList>
    </citation>
    <scope>NUCLEOTIDE SEQUENCE [LARGE SCALE GENOMIC DNA]</scope>
    <source>
        <strain evidence="1 2">S5.1</strain>
    </source>
</reference>
<evidence type="ECO:0008006" key="3">
    <source>
        <dbReference type="Google" id="ProtNLM"/>
    </source>
</evidence>
<evidence type="ECO:0000313" key="2">
    <source>
        <dbReference type="Proteomes" id="UP000318413"/>
    </source>
</evidence>
<evidence type="ECO:0000313" key="1">
    <source>
        <dbReference type="EMBL" id="TPG13201.1"/>
    </source>
</evidence>
<gene>
    <name evidence="1" type="ORF">EAH84_07325</name>
</gene>
<keyword evidence="2" id="KW-1185">Reference proteome</keyword>
<sequence length="109" mass="12053">MISAKDIVVDVTPLPATAMLATDAPRHDVDAKFQRLRQLKEGFPTEINKHDRVLILISACVDEGFVTGPRITGAIAQLGFNRQHAGIMLQEGCGQRWIKDEKGNFLNLL</sequence>
<dbReference type="RefSeq" id="WP_140869973.1">
    <property type="nucleotide sequence ID" value="NZ_RCZK01000004.1"/>
</dbReference>
<protein>
    <recommendedName>
        <fullName evidence="3">Helix-turn-helix domain-containing protein</fullName>
    </recommendedName>
</protein>
<dbReference type="OrthoDB" id="7596442at2"/>
<organism evidence="1 2">
    <name type="scientific">Sphingomonas oligophenolica</name>
    <dbReference type="NCBI Taxonomy" id="301154"/>
    <lineage>
        <taxon>Bacteria</taxon>
        <taxon>Pseudomonadati</taxon>
        <taxon>Pseudomonadota</taxon>
        <taxon>Alphaproteobacteria</taxon>
        <taxon>Sphingomonadales</taxon>
        <taxon>Sphingomonadaceae</taxon>
        <taxon>Sphingomonas</taxon>
    </lineage>
</organism>
<name>A0A502CND4_9SPHN</name>
<dbReference type="Proteomes" id="UP000318413">
    <property type="component" value="Unassembled WGS sequence"/>
</dbReference>